<keyword evidence="3" id="KW-1133">Transmembrane helix</keyword>
<evidence type="ECO:0000256" key="4">
    <source>
        <dbReference type="ARBA" id="ARBA00023136"/>
    </source>
</evidence>
<keyword evidence="8" id="KW-1185">Reference proteome</keyword>
<gene>
    <name evidence="7" type="ORF">PPNO1_LOCUS1945</name>
</gene>
<dbReference type="AlphaFoldDB" id="A0A9P1GXJ7"/>
<dbReference type="EMBL" id="CALLCH030000004">
    <property type="protein sequence ID" value="CAI4212178.1"/>
    <property type="molecule type" value="Genomic_DNA"/>
</dbReference>
<evidence type="ECO:0000256" key="2">
    <source>
        <dbReference type="ARBA" id="ARBA00022692"/>
    </source>
</evidence>
<feature type="compositionally biased region" description="Low complexity" evidence="5">
    <location>
        <begin position="156"/>
        <end position="167"/>
    </location>
</feature>
<feature type="region of interest" description="Disordered" evidence="5">
    <location>
        <begin position="152"/>
        <end position="210"/>
    </location>
</feature>
<feature type="domain" description="Ubiquitin-like" evidence="6">
    <location>
        <begin position="24"/>
        <end position="80"/>
    </location>
</feature>
<dbReference type="PANTHER" id="PTHR12943:SF27">
    <property type="entry name" value="HOMOCYSTEINE-INDUCED ENDOPLASMIC RETICULUM PROTEIN, ISOFORM A"/>
    <property type="match status" value="1"/>
</dbReference>
<sequence length="525" mass="56854">MDPESSQLAPKGSSDGEASAPAELTINLKIISPSLTLPVSLLGLPATTTVLQVKERVRQKLQSRPSDAQQRLIYRGRMLNRPEEKLLDLFGEEMIRTSDQQTIHLILPEQVESPSLSSTTTPVRGQSPARQEAINNAHHQYFDSVLQQGARHLSRRTVTTTTTTVSSPAGTHNPTDPQNHPANTHPTAPRCTGRNTARPIQHKASSRWLNASVEKQRAKGLICTNMTAQEWGWPDFDITIFRRHPASTPLTTVLIAARVHHPMQREIGLALQNRASFSGLHANPTIQAGTEVYILNSPNGPRGLLLNNHTETYYTPSMRPTATSSGSSYGLPNPQQLRQHFAFMPTTPTPTLPPQLGVNQDNQGDVDGQGRVLLMVTTTSGGPQQDAGAPNRGNPNPENMAVRLVGQRRAANADWLLDRVRRAERAGLLFLASIAPGVAERHIANLEAEIERQRRETEAAEAARRAAEAEAEAAAGTETADGAVGEENTTGEEGSPAIAGSAPQVNVDEPSPPPEADRQPDLIQV</sequence>
<dbReference type="Proteomes" id="UP000838763">
    <property type="component" value="Unassembled WGS sequence"/>
</dbReference>
<dbReference type="InterPro" id="IPR029071">
    <property type="entry name" value="Ubiquitin-like_domsf"/>
</dbReference>
<dbReference type="OrthoDB" id="21589at2759"/>
<feature type="compositionally biased region" description="Polar residues" evidence="5">
    <location>
        <begin position="168"/>
        <end position="186"/>
    </location>
</feature>
<dbReference type="GO" id="GO:0016020">
    <property type="term" value="C:membrane"/>
    <property type="evidence" value="ECO:0007669"/>
    <property type="project" value="UniProtKB-SubCell"/>
</dbReference>
<dbReference type="PANTHER" id="PTHR12943">
    <property type="entry name" value="HOMOCYSTEINE-RESPONSIVE ENDOPLASMIC RETICULUM-RESIDENT UNIQUITIN-LIKE DOMAIN HERPUD PROTEIN FAMILY MEMBER"/>
    <property type="match status" value="1"/>
</dbReference>
<evidence type="ECO:0000256" key="5">
    <source>
        <dbReference type="SAM" id="MobiDB-lite"/>
    </source>
</evidence>
<evidence type="ECO:0000256" key="3">
    <source>
        <dbReference type="ARBA" id="ARBA00022989"/>
    </source>
</evidence>
<reference evidence="7" key="1">
    <citation type="submission" date="2022-11" db="EMBL/GenBank/DDBJ databases">
        <authorList>
            <person name="Scott C."/>
            <person name="Bruce N."/>
        </authorList>
    </citation>
    <scope>NUCLEOTIDE SEQUENCE</scope>
</reference>
<dbReference type="InterPro" id="IPR000626">
    <property type="entry name" value="Ubiquitin-like_dom"/>
</dbReference>
<keyword evidence="4" id="KW-0472">Membrane</keyword>
<dbReference type="SUPFAM" id="SSF54236">
    <property type="entry name" value="Ubiquitin-like"/>
    <property type="match status" value="1"/>
</dbReference>
<proteinExistence type="predicted"/>
<evidence type="ECO:0000313" key="7">
    <source>
        <dbReference type="EMBL" id="CAI4212178.1"/>
    </source>
</evidence>
<dbReference type="InterPro" id="IPR039751">
    <property type="entry name" value="HERPUD1/2"/>
</dbReference>
<evidence type="ECO:0000256" key="1">
    <source>
        <dbReference type="ARBA" id="ARBA00004370"/>
    </source>
</evidence>
<feature type="region of interest" description="Disordered" evidence="5">
    <location>
        <begin position="466"/>
        <end position="525"/>
    </location>
</feature>
<feature type="region of interest" description="Disordered" evidence="5">
    <location>
        <begin position="1"/>
        <end position="20"/>
    </location>
</feature>
<protein>
    <recommendedName>
        <fullName evidence="6">Ubiquitin-like domain-containing protein</fullName>
    </recommendedName>
</protein>
<dbReference type="Gene3D" id="3.10.20.90">
    <property type="entry name" value="Phosphatidylinositol 3-kinase Catalytic Subunit, Chain A, domain 1"/>
    <property type="match status" value="1"/>
</dbReference>
<feature type="compositionally biased region" description="Low complexity" evidence="5">
    <location>
        <begin position="472"/>
        <end position="487"/>
    </location>
</feature>
<dbReference type="CDD" id="cd17039">
    <property type="entry name" value="Ubl_ubiquitin_like"/>
    <property type="match status" value="1"/>
</dbReference>
<comment type="subcellular location">
    <subcellularLocation>
        <location evidence="1">Membrane</location>
    </subcellularLocation>
</comment>
<accession>A0A9P1GXJ7</accession>
<keyword evidence="2" id="KW-0812">Transmembrane</keyword>
<comment type="caution">
    <text evidence="7">The sequence shown here is derived from an EMBL/GenBank/DDBJ whole genome shotgun (WGS) entry which is preliminary data.</text>
</comment>
<name>A0A9P1GXJ7_9PEZI</name>
<evidence type="ECO:0000259" key="6">
    <source>
        <dbReference type="PROSITE" id="PS50053"/>
    </source>
</evidence>
<feature type="compositionally biased region" description="Basic and acidic residues" evidence="5">
    <location>
        <begin position="515"/>
        <end position="525"/>
    </location>
</feature>
<organism evidence="7 8">
    <name type="scientific">Parascedosporium putredinis</name>
    <dbReference type="NCBI Taxonomy" id="1442378"/>
    <lineage>
        <taxon>Eukaryota</taxon>
        <taxon>Fungi</taxon>
        <taxon>Dikarya</taxon>
        <taxon>Ascomycota</taxon>
        <taxon>Pezizomycotina</taxon>
        <taxon>Sordariomycetes</taxon>
        <taxon>Hypocreomycetidae</taxon>
        <taxon>Microascales</taxon>
        <taxon>Microascaceae</taxon>
        <taxon>Parascedosporium</taxon>
    </lineage>
</organism>
<dbReference type="PROSITE" id="PS50053">
    <property type="entry name" value="UBIQUITIN_2"/>
    <property type="match status" value="1"/>
</dbReference>
<dbReference type="GO" id="GO:0030968">
    <property type="term" value="P:endoplasmic reticulum unfolded protein response"/>
    <property type="evidence" value="ECO:0007669"/>
    <property type="project" value="TreeGrafter"/>
</dbReference>
<evidence type="ECO:0000313" key="8">
    <source>
        <dbReference type="Proteomes" id="UP000838763"/>
    </source>
</evidence>